<sequence length="95" mass="11302">MIIYLIAIIKAKEQYREEVLSVLQEMVKQTRKEEACELYTLHQGIEDKNLFTFYEIWKSKQGLDEHNQQPYIKVFGQLVDEKLQEKPTILLTSLI</sequence>
<dbReference type="SUPFAM" id="SSF54909">
    <property type="entry name" value="Dimeric alpha+beta barrel"/>
    <property type="match status" value="1"/>
</dbReference>
<gene>
    <name evidence="2" type="ORF">EZ444_06080</name>
</gene>
<dbReference type="AlphaFoldDB" id="A0A4R0NHN4"/>
<evidence type="ECO:0000313" key="3">
    <source>
        <dbReference type="Proteomes" id="UP000291117"/>
    </source>
</evidence>
<keyword evidence="3" id="KW-1185">Reference proteome</keyword>
<dbReference type="InterPro" id="IPR011008">
    <property type="entry name" value="Dimeric_a/b-barrel"/>
</dbReference>
<dbReference type="PANTHER" id="PTHR33336">
    <property type="entry name" value="QUINOL MONOOXYGENASE YGIN-RELATED"/>
    <property type="match status" value="1"/>
</dbReference>
<dbReference type="PANTHER" id="PTHR33336:SF15">
    <property type="entry name" value="ABM DOMAIN-CONTAINING PROTEIN"/>
    <property type="match status" value="1"/>
</dbReference>
<organism evidence="2 3">
    <name type="scientific">Pedobacter hiemivivus</name>
    <dbReference type="NCBI Taxonomy" id="2530454"/>
    <lineage>
        <taxon>Bacteria</taxon>
        <taxon>Pseudomonadati</taxon>
        <taxon>Bacteroidota</taxon>
        <taxon>Sphingobacteriia</taxon>
        <taxon>Sphingobacteriales</taxon>
        <taxon>Sphingobacteriaceae</taxon>
        <taxon>Pedobacter</taxon>
    </lineage>
</organism>
<dbReference type="EMBL" id="SJSM01000002">
    <property type="protein sequence ID" value="TCC98842.1"/>
    <property type="molecule type" value="Genomic_DNA"/>
</dbReference>
<dbReference type="Pfam" id="PF03992">
    <property type="entry name" value="ABM"/>
    <property type="match status" value="1"/>
</dbReference>
<keyword evidence="2" id="KW-0560">Oxidoreductase</keyword>
<protein>
    <submittedName>
        <fullName evidence="2">Antibiotic biosynthesis monooxygenase</fullName>
    </submittedName>
</protein>
<dbReference type="PROSITE" id="PS51725">
    <property type="entry name" value="ABM"/>
    <property type="match status" value="1"/>
</dbReference>
<evidence type="ECO:0000259" key="1">
    <source>
        <dbReference type="PROSITE" id="PS51725"/>
    </source>
</evidence>
<dbReference type="InterPro" id="IPR007138">
    <property type="entry name" value="ABM_dom"/>
</dbReference>
<evidence type="ECO:0000313" key="2">
    <source>
        <dbReference type="EMBL" id="TCC98842.1"/>
    </source>
</evidence>
<dbReference type="RefSeq" id="WP_131607822.1">
    <property type="nucleotide sequence ID" value="NZ_SJSM01000002.1"/>
</dbReference>
<name>A0A4R0NHN4_9SPHI</name>
<reference evidence="2 3" key="1">
    <citation type="submission" date="2019-02" db="EMBL/GenBank/DDBJ databases">
        <title>Pedobacter sp. RP-3-8 sp. nov., isolated from Arctic soil.</title>
        <authorList>
            <person name="Dahal R.H."/>
        </authorList>
    </citation>
    <scope>NUCLEOTIDE SEQUENCE [LARGE SCALE GENOMIC DNA]</scope>
    <source>
        <strain evidence="2 3">RP-3-8</strain>
    </source>
</reference>
<dbReference type="InterPro" id="IPR050744">
    <property type="entry name" value="AI-2_Isomerase_LsrG"/>
</dbReference>
<dbReference type="GO" id="GO:0004497">
    <property type="term" value="F:monooxygenase activity"/>
    <property type="evidence" value="ECO:0007669"/>
    <property type="project" value="UniProtKB-KW"/>
</dbReference>
<dbReference type="Proteomes" id="UP000291117">
    <property type="component" value="Unassembled WGS sequence"/>
</dbReference>
<feature type="domain" description="ABM" evidence="1">
    <location>
        <begin position="3"/>
        <end position="91"/>
    </location>
</feature>
<comment type="caution">
    <text evidence="2">The sequence shown here is derived from an EMBL/GenBank/DDBJ whole genome shotgun (WGS) entry which is preliminary data.</text>
</comment>
<accession>A0A4R0NHN4</accession>
<dbReference type="Gene3D" id="3.30.70.100">
    <property type="match status" value="1"/>
</dbReference>
<dbReference type="OrthoDB" id="9806189at2"/>
<proteinExistence type="predicted"/>
<keyword evidence="2" id="KW-0503">Monooxygenase</keyword>